<organism evidence="7 8">
    <name type="scientific">Sphingomonas yabuuchiae</name>
    <dbReference type="NCBI Taxonomy" id="172044"/>
    <lineage>
        <taxon>Bacteria</taxon>
        <taxon>Pseudomonadati</taxon>
        <taxon>Pseudomonadota</taxon>
        <taxon>Alphaproteobacteria</taxon>
        <taxon>Sphingomonadales</taxon>
        <taxon>Sphingomonadaceae</taxon>
        <taxon>Sphingomonas</taxon>
    </lineage>
</organism>
<dbReference type="InterPro" id="IPR006119">
    <property type="entry name" value="Resolv_N"/>
</dbReference>
<keyword evidence="8" id="KW-1185">Reference proteome</keyword>
<keyword evidence="3" id="KW-0238">DNA-binding</keyword>
<comment type="similarity">
    <text evidence="1">Belongs to the site-specific recombinase resolvase family.</text>
</comment>
<feature type="active site" description="O-(5'-phospho-DNA)-serine intermediate" evidence="5">
    <location>
        <position position="35"/>
    </location>
</feature>
<evidence type="ECO:0000259" key="6">
    <source>
        <dbReference type="PROSITE" id="PS51736"/>
    </source>
</evidence>
<feature type="domain" description="Resolvase/invertase-type recombinase catalytic" evidence="6">
    <location>
        <begin position="27"/>
        <end position="161"/>
    </location>
</feature>
<name>A0ABR6KEJ7_9SPHN</name>
<dbReference type="PROSITE" id="PS51736">
    <property type="entry name" value="RECOMBINASES_3"/>
    <property type="match status" value="1"/>
</dbReference>
<dbReference type="CDD" id="cd03768">
    <property type="entry name" value="SR_ResInv"/>
    <property type="match status" value="1"/>
</dbReference>
<evidence type="ECO:0000256" key="1">
    <source>
        <dbReference type="ARBA" id="ARBA00009913"/>
    </source>
</evidence>
<evidence type="ECO:0000256" key="2">
    <source>
        <dbReference type="ARBA" id="ARBA00022908"/>
    </source>
</evidence>
<dbReference type="SUPFAM" id="SSF53041">
    <property type="entry name" value="Resolvase-like"/>
    <property type="match status" value="1"/>
</dbReference>
<dbReference type="PROSITE" id="PS00398">
    <property type="entry name" value="RECOMBINASES_2"/>
    <property type="match status" value="1"/>
</dbReference>
<dbReference type="Pfam" id="PF00239">
    <property type="entry name" value="Resolvase"/>
    <property type="match status" value="1"/>
</dbReference>
<gene>
    <name evidence="7" type="ORF">GGQ89_003799</name>
</gene>
<dbReference type="InterPro" id="IPR050639">
    <property type="entry name" value="SSR_resolvase"/>
</dbReference>
<dbReference type="PANTHER" id="PTHR30461:SF2">
    <property type="entry name" value="SERINE RECOMBINASE PINE-RELATED"/>
    <property type="match status" value="1"/>
</dbReference>
<sequence length="216" mass="24084">MSNTKHAFAFGTECRLNQTGGMNEHKTAIGYARVSTEDQKLDLQIQALQQAGCKYIFTDHGQSGTNFKRDGLHEAVRALNPGDTLIVWRLDRLGRSLSGLVALMENLGKRDIHFKSMTENIDTASSGGKLMFHLMAALAEFERSIISERTKAGLAAARTGGRQLGRPRMLSSQQIDEAQHAMKQRDWSLKQMADRFGVSTRTLKRHLDQIVPTLKT</sequence>
<keyword evidence="4" id="KW-0233">DNA recombination</keyword>
<evidence type="ECO:0000256" key="3">
    <source>
        <dbReference type="ARBA" id="ARBA00023125"/>
    </source>
</evidence>
<dbReference type="PROSITE" id="PS00397">
    <property type="entry name" value="RECOMBINASES_1"/>
    <property type="match status" value="1"/>
</dbReference>
<dbReference type="EMBL" id="JACHNX010000033">
    <property type="protein sequence ID" value="MBB4611550.1"/>
    <property type="molecule type" value="Genomic_DNA"/>
</dbReference>
<accession>A0ABR6KEJ7</accession>
<dbReference type="Gene3D" id="3.40.50.1390">
    <property type="entry name" value="Resolvase, N-terminal catalytic domain"/>
    <property type="match status" value="1"/>
</dbReference>
<dbReference type="RefSeq" id="WP_240456250.1">
    <property type="nucleotide sequence ID" value="NZ_JAFHKU010000061.1"/>
</dbReference>
<evidence type="ECO:0000256" key="4">
    <source>
        <dbReference type="ARBA" id="ARBA00023172"/>
    </source>
</evidence>
<reference evidence="7 8" key="1">
    <citation type="submission" date="2020-08" db="EMBL/GenBank/DDBJ databases">
        <title>Genomic Encyclopedia of Type Strains, Phase IV (KMG-IV): sequencing the most valuable type-strain genomes for metagenomic binning, comparative biology and taxonomic classification.</title>
        <authorList>
            <person name="Goeker M."/>
        </authorList>
    </citation>
    <scope>NUCLEOTIDE SEQUENCE [LARGE SCALE GENOMIC DNA]</scope>
    <source>
        <strain evidence="7 8">DSM 14562</strain>
    </source>
</reference>
<dbReference type="Gene3D" id="1.10.10.60">
    <property type="entry name" value="Homeodomain-like"/>
    <property type="match status" value="1"/>
</dbReference>
<dbReference type="SUPFAM" id="SSF46689">
    <property type="entry name" value="Homeodomain-like"/>
    <property type="match status" value="1"/>
</dbReference>
<evidence type="ECO:0000313" key="8">
    <source>
        <dbReference type="Proteomes" id="UP000584663"/>
    </source>
</evidence>
<evidence type="ECO:0000256" key="5">
    <source>
        <dbReference type="PROSITE-ProRule" id="PRU10137"/>
    </source>
</evidence>
<protein>
    <submittedName>
        <fullName evidence="7">DNA invertase Pin-like site-specific DNA recombinase</fullName>
    </submittedName>
</protein>
<dbReference type="InterPro" id="IPR009057">
    <property type="entry name" value="Homeodomain-like_sf"/>
</dbReference>
<dbReference type="SMART" id="SM00857">
    <property type="entry name" value="Resolvase"/>
    <property type="match status" value="1"/>
</dbReference>
<comment type="caution">
    <text evidence="7">The sequence shown here is derived from an EMBL/GenBank/DDBJ whole genome shotgun (WGS) entry which is preliminary data.</text>
</comment>
<proteinExistence type="inferred from homology"/>
<dbReference type="PANTHER" id="PTHR30461">
    <property type="entry name" value="DNA-INVERTASE FROM LAMBDOID PROPHAGE"/>
    <property type="match status" value="1"/>
</dbReference>
<dbReference type="Proteomes" id="UP000584663">
    <property type="component" value="Unassembled WGS sequence"/>
</dbReference>
<dbReference type="InterPro" id="IPR006118">
    <property type="entry name" value="Recombinase_CS"/>
</dbReference>
<keyword evidence="2" id="KW-0229">DNA integration</keyword>
<dbReference type="InterPro" id="IPR036162">
    <property type="entry name" value="Resolvase-like_N_sf"/>
</dbReference>
<evidence type="ECO:0000313" key="7">
    <source>
        <dbReference type="EMBL" id="MBB4611550.1"/>
    </source>
</evidence>